<evidence type="ECO:0000256" key="5">
    <source>
        <dbReference type="ARBA" id="ARBA00022989"/>
    </source>
</evidence>
<keyword evidence="6 7" id="KW-0472">Membrane</keyword>
<dbReference type="SUPFAM" id="SSF103473">
    <property type="entry name" value="MFS general substrate transporter"/>
    <property type="match status" value="1"/>
</dbReference>
<feature type="transmembrane region" description="Helical" evidence="7">
    <location>
        <begin position="246"/>
        <end position="268"/>
    </location>
</feature>
<dbReference type="PANTHER" id="PTHR43414:SF1">
    <property type="entry name" value="PEPTIDE PERMEASE"/>
    <property type="match status" value="1"/>
</dbReference>
<dbReference type="GO" id="GO:0022857">
    <property type="term" value="F:transmembrane transporter activity"/>
    <property type="evidence" value="ECO:0007669"/>
    <property type="project" value="InterPro"/>
</dbReference>
<evidence type="ECO:0000256" key="3">
    <source>
        <dbReference type="ARBA" id="ARBA00022475"/>
    </source>
</evidence>
<protein>
    <submittedName>
        <fullName evidence="9">MFS transporter</fullName>
    </submittedName>
</protein>
<feature type="transmembrane region" description="Helical" evidence="7">
    <location>
        <begin position="369"/>
        <end position="387"/>
    </location>
</feature>
<feature type="transmembrane region" description="Helical" evidence="7">
    <location>
        <begin position="280"/>
        <end position="297"/>
    </location>
</feature>
<feature type="transmembrane region" description="Helical" evidence="7">
    <location>
        <begin position="12"/>
        <end position="36"/>
    </location>
</feature>
<dbReference type="PROSITE" id="PS50850">
    <property type="entry name" value="MFS"/>
    <property type="match status" value="1"/>
</dbReference>
<evidence type="ECO:0000256" key="6">
    <source>
        <dbReference type="ARBA" id="ARBA00023136"/>
    </source>
</evidence>
<dbReference type="Proteomes" id="UP000314960">
    <property type="component" value="Chromosome"/>
</dbReference>
<dbReference type="Pfam" id="PF07690">
    <property type="entry name" value="MFS_1"/>
    <property type="match status" value="1"/>
</dbReference>
<evidence type="ECO:0000313" key="10">
    <source>
        <dbReference type="Proteomes" id="UP000314960"/>
    </source>
</evidence>
<dbReference type="InterPro" id="IPR036259">
    <property type="entry name" value="MFS_trans_sf"/>
</dbReference>
<evidence type="ECO:0000256" key="1">
    <source>
        <dbReference type="ARBA" id="ARBA00004651"/>
    </source>
</evidence>
<proteinExistence type="predicted"/>
<dbReference type="RefSeq" id="WP_141052594.1">
    <property type="nucleotide sequence ID" value="NZ_CP018176.1"/>
</dbReference>
<reference evidence="9 10" key="1">
    <citation type="submission" date="2016-11" db="EMBL/GenBank/DDBJ databases">
        <title>Interaction between Lactobacillus species and yeast in water kefir.</title>
        <authorList>
            <person name="Behr J."/>
            <person name="Xu D."/>
            <person name="Vogel R.F."/>
        </authorList>
    </citation>
    <scope>NUCLEOTIDE SEQUENCE [LARGE SCALE GENOMIC DNA]</scope>
    <source>
        <strain evidence="9 10">TMW 1.1822</strain>
    </source>
</reference>
<keyword evidence="4 7" id="KW-0812">Transmembrane</keyword>
<name>A0A3Q8CAV2_9LACO</name>
<dbReference type="InterPro" id="IPR011701">
    <property type="entry name" value="MFS"/>
</dbReference>
<evidence type="ECO:0000259" key="8">
    <source>
        <dbReference type="PROSITE" id="PS50850"/>
    </source>
</evidence>
<feature type="transmembrane region" description="Helical" evidence="7">
    <location>
        <begin position="80"/>
        <end position="102"/>
    </location>
</feature>
<evidence type="ECO:0000256" key="2">
    <source>
        <dbReference type="ARBA" id="ARBA00022448"/>
    </source>
</evidence>
<keyword evidence="5 7" id="KW-1133">Transmembrane helix</keyword>
<evidence type="ECO:0000256" key="7">
    <source>
        <dbReference type="SAM" id="Phobius"/>
    </source>
</evidence>
<dbReference type="GO" id="GO:0005886">
    <property type="term" value="C:plasma membrane"/>
    <property type="evidence" value="ECO:0007669"/>
    <property type="project" value="UniProtKB-SubCell"/>
</dbReference>
<feature type="transmembrane region" description="Helical" evidence="7">
    <location>
        <begin position="48"/>
        <end position="68"/>
    </location>
</feature>
<feature type="transmembrane region" description="Helical" evidence="7">
    <location>
        <begin position="137"/>
        <end position="159"/>
    </location>
</feature>
<gene>
    <name evidence="9" type="ORF">BSQ49_00810</name>
</gene>
<feature type="transmembrane region" description="Helical" evidence="7">
    <location>
        <begin position="205"/>
        <end position="226"/>
    </location>
</feature>
<keyword evidence="3" id="KW-1003">Cell membrane</keyword>
<feature type="transmembrane region" description="Helical" evidence="7">
    <location>
        <begin position="165"/>
        <end position="185"/>
    </location>
</feature>
<feature type="transmembrane region" description="Helical" evidence="7">
    <location>
        <begin position="335"/>
        <end position="363"/>
    </location>
</feature>
<sequence>MDIETRNKNFRFAWLGTFMAGMAFSEAIPFLSLYIAQLGNFTEAQVGLYTGLSYAASYIVVIIVSPFWGKIADKYGRKPMLIRTSFGMAIVISLIGCATSVWQIIILRMFQGFFDGYSPSAIALISAETPQKQKTRIIATLSTGYILGGLLGPIFGGLLGTIFSYRIIFLLTGFILLCVGIISLLGIKEDFIKQVKQKHQKKESLLSIMTFNIILLLSVTMLLQLIESLITPFISLVISKMISDQSYLSLAAGIISALPGLATALSATPLSNLSTRHGEIKVMLIADAILLTLYLFLGLTNSLLIFGILRLLGGFCSGALFPMTQVLLSKSTDKISTIFSLGLSAQSIGSLFGSVMGSTIIQFVPLKNLFLIAAVVLLINLIILYSYNKKNAS</sequence>
<dbReference type="AlphaFoldDB" id="A0A3Q8CAV2"/>
<comment type="subcellular location">
    <subcellularLocation>
        <location evidence="1">Cell membrane</location>
        <topology evidence="1">Multi-pass membrane protein</topology>
    </subcellularLocation>
</comment>
<dbReference type="EMBL" id="CP018176">
    <property type="protein sequence ID" value="AUJ28878.1"/>
    <property type="molecule type" value="Genomic_DNA"/>
</dbReference>
<dbReference type="KEGG" id="lhw:BSQ49_00810"/>
<evidence type="ECO:0000256" key="4">
    <source>
        <dbReference type="ARBA" id="ARBA00022692"/>
    </source>
</evidence>
<feature type="transmembrane region" description="Helical" evidence="7">
    <location>
        <begin position="303"/>
        <end position="323"/>
    </location>
</feature>
<keyword evidence="2" id="KW-0813">Transport</keyword>
<dbReference type="InterPro" id="IPR020846">
    <property type="entry name" value="MFS_dom"/>
</dbReference>
<dbReference type="Gene3D" id="1.20.1250.20">
    <property type="entry name" value="MFS general substrate transporter like domains"/>
    <property type="match status" value="2"/>
</dbReference>
<organism evidence="9 10">
    <name type="scientific">Liquorilactobacillus hordei</name>
    <dbReference type="NCBI Taxonomy" id="468911"/>
    <lineage>
        <taxon>Bacteria</taxon>
        <taxon>Bacillati</taxon>
        <taxon>Bacillota</taxon>
        <taxon>Bacilli</taxon>
        <taxon>Lactobacillales</taxon>
        <taxon>Lactobacillaceae</taxon>
        <taxon>Liquorilactobacillus</taxon>
    </lineage>
</organism>
<evidence type="ECO:0000313" key="9">
    <source>
        <dbReference type="EMBL" id="AUJ28878.1"/>
    </source>
</evidence>
<dbReference type="PANTHER" id="PTHR43414">
    <property type="entry name" value="MULTIDRUG RESISTANCE PROTEIN MDTG"/>
    <property type="match status" value="1"/>
</dbReference>
<feature type="domain" description="Major facilitator superfamily (MFS) profile" evidence="8">
    <location>
        <begin position="9"/>
        <end position="392"/>
    </location>
</feature>
<accession>A0A3Q8CAV2</accession>